<dbReference type="GO" id="GO:0016925">
    <property type="term" value="P:protein sumoylation"/>
    <property type="evidence" value="ECO:0007669"/>
    <property type="project" value="TreeGrafter"/>
</dbReference>
<dbReference type="AlphaFoldDB" id="A0AAV5IJB6"/>
<protein>
    <recommendedName>
        <fullName evidence="12">SP-RING-type domain-containing protein</fullName>
    </recommendedName>
</protein>
<dbReference type="GO" id="GO:0030915">
    <property type="term" value="C:Smc5-Smc6 complex"/>
    <property type="evidence" value="ECO:0007669"/>
    <property type="project" value="InterPro"/>
</dbReference>
<comment type="pathway">
    <text evidence="2">Protein modification; protein sumoylation.</text>
</comment>
<evidence type="ECO:0000256" key="1">
    <source>
        <dbReference type="ARBA" id="ARBA00004123"/>
    </source>
</evidence>
<evidence type="ECO:0000256" key="7">
    <source>
        <dbReference type="ARBA" id="ARBA00022786"/>
    </source>
</evidence>
<keyword evidence="5" id="KW-0479">Metal-binding</keyword>
<accession>A0AAV5IJB6</accession>
<dbReference type="GO" id="GO:0061665">
    <property type="term" value="F:SUMO ligase activity"/>
    <property type="evidence" value="ECO:0007669"/>
    <property type="project" value="TreeGrafter"/>
</dbReference>
<evidence type="ECO:0000313" key="13">
    <source>
        <dbReference type="EMBL" id="GKV02031.1"/>
    </source>
</evidence>
<dbReference type="EMBL" id="BPVZ01000018">
    <property type="protein sequence ID" value="GKV02031.1"/>
    <property type="molecule type" value="Genomic_DNA"/>
</dbReference>
<feature type="domain" description="SP-RING-type" evidence="12">
    <location>
        <begin position="143"/>
        <end position="229"/>
    </location>
</feature>
<dbReference type="PANTHER" id="PTHR21330:SF1">
    <property type="entry name" value="E3 SUMO-PROTEIN LIGASE NSE2"/>
    <property type="match status" value="1"/>
</dbReference>
<dbReference type="InterPro" id="IPR004181">
    <property type="entry name" value="Znf_MIZ"/>
</dbReference>
<dbReference type="PROSITE" id="PS51044">
    <property type="entry name" value="ZF_SP_RING"/>
    <property type="match status" value="1"/>
</dbReference>
<comment type="subcellular location">
    <subcellularLocation>
        <location evidence="1">Nucleus</location>
    </subcellularLocation>
</comment>
<keyword evidence="6 10" id="KW-0863">Zinc-finger</keyword>
<reference evidence="13 14" key="1">
    <citation type="journal article" date="2021" name="Commun. Biol.">
        <title>The genome of Shorea leprosula (Dipterocarpaceae) highlights the ecological relevance of drought in aseasonal tropical rainforests.</title>
        <authorList>
            <person name="Ng K.K.S."/>
            <person name="Kobayashi M.J."/>
            <person name="Fawcett J.A."/>
            <person name="Hatakeyama M."/>
            <person name="Paape T."/>
            <person name="Ng C.H."/>
            <person name="Ang C.C."/>
            <person name="Tnah L.H."/>
            <person name="Lee C.T."/>
            <person name="Nishiyama T."/>
            <person name="Sese J."/>
            <person name="O'Brien M.J."/>
            <person name="Copetti D."/>
            <person name="Mohd Noor M.I."/>
            <person name="Ong R.C."/>
            <person name="Putra M."/>
            <person name="Sireger I.Z."/>
            <person name="Indrioko S."/>
            <person name="Kosugi Y."/>
            <person name="Izuno A."/>
            <person name="Isagi Y."/>
            <person name="Lee S.L."/>
            <person name="Shimizu K.K."/>
        </authorList>
    </citation>
    <scope>NUCLEOTIDE SEQUENCE [LARGE SCALE GENOMIC DNA]</scope>
    <source>
        <strain evidence="13">214</strain>
    </source>
</reference>
<name>A0AAV5IJB6_9ROSI</name>
<dbReference type="GO" id="GO:0005634">
    <property type="term" value="C:nucleus"/>
    <property type="evidence" value="ECO:0007669"/>
    <property type="project" value="UniProtKB-SubCell"/>
</dbReference>
<keyword evidence="14" id="KW-1185">Reference proteome</keyword>
<evidence type="ECO:0000256" key="2">
    <source>
        <dbReference type="ARBA" id="ARBA00004718"/>
    </source>
</evidence>
<keyword evidence="11" id="KW-0175">Coiled coil</keyword>
<keyword evidence="9" id="KW-0539">Nucleus</keyword>
<proteinExistence type="inferred from homology"/>
<evidence type="ECO:0000256" key="6">
    <source>
        <dbReference type="ARBA" id="ARBA00022771"/>
    </source>
</evidence>
<dbReference type="SUPFAM" id="SSF57850">
    <property type="entry name" value="RING/U-box"/>
    <property type="match status" value="1"/>
</dbReference>
<evidence type="ECO:0000313" key="14">
    <source>
        <dbReference type="Proteomes" id="UP001054252"/>
    </source>
</evidence>
<dbReference type="Proteomes" id="UP001054252">
    <property type="component" value="Unassembled WGS sequence"/>
</dbReference>
<gene>
    <name evidence="13" type="ORF">SLEP1_g14518</name>
</gene>
<dbReference type="Gene3D" id="3.30.40.10">
    <property type="entry name" value="Zinc/RING finger domain, C3HC4 (zinc finger)"/>
    <property type="match status" value="1"/>
</dbReference>
<comment type="similarity">
    <text evidence="3">Belongs to the NSE2 family.</text>
</comment>
<evidence type="ECO:0000256" key="9">
    <source>
        <dbReference type="ARBA" id="ARBA00023242"/>
    </source>
</evidence>
<dbReference type="CDD" id="cd16651">
    <property type="entry name" value="SPL-RING_NSE2"/>
    <property type="match status" value="1"/>
</dbReference>
<organism evidence="13 14">
    <name type="scientific">Rubroshorea leprosula</name>
    <dbReference type="NCBI Taxonomy" id="152421"/>
    <lineage>
        <taxon>Eukaryota</taxon>
        <taxon>Viridiplantae</taxon>
        <taxon>Streptophyta</taxon>
        <taxon>Embryophyta</taxon>
        <taxon>Tracheophyta</taxon>
        <taxon>Spermatophyta</taxon>
        <taxon>Magnoliopsida</taxon>
        <taxon>eudicotyledons</taxon>
        <taxon>Gunneridae</taxon>
        <taxon>Pentapetalae</taxon>
        <taxon>rosids</taxon>
        <taxon>malvids</taxon>
        <taxon>Malvales</taxon>
        <taxon>Dipterocarpaceae</taxon>
        <taxon>Rubroshorea</taxon>
    </lineage>
</organism>
<dbReference type="PANTHER" id="PTHR21330">
    <property type="entry name" value="E3 SUMO-PROTEIN LIGASE NSE2"/>
    <property type="match status" value="1"/>
</dbReference>
<keyword evidence="4" id="KW-0808">Transferase</keyword>
<dbReference type="InterPro" id="IPR026846">
    <property type="entry name" value="Nse2(Mms21)"/>
</dbReference>
<comment type="caution">
    <text evidence="13">The sequence shown here is derived from an EMBL/GenBank/DDBJ whole genome shotgun (WGS) entry which is preliminary data.</text>
</comment>
<keyword evidence="8" id="KW-0862">Zinc</keyword>
<evidence type="ECO:0000256" key="10">
    <source>
        <dbReference type="PROSITE-ProRule" id="PRU00452"/>
    </source>
</evidence>
<evidence type="ECO:0000259" key="12">
    <source>
        <dbReference type="PROSITE" id="PS51044"/>
    </source>
</evidence>
<dbReference type="Pfam" id="PF11789">
    <property type="entry name" value="zf-Nse"/>
    <property type="match status" value="1"/>
</dbReference>
<evidence type="ECO:0000256" key="11">
    <source>
        <dbReference type="SAM" id="Coils"/>
    </source>
</evidence>
<sequence>MASSSTSRPEGVAGRIRNAASTLYSENQTLITDMRKAFNTMKEMAVDLERENQSEMLKQLEVAVVELLEAYEDCNCRSSTIQSVGNTYQPGTELTDFNKLLEDEFTKLKASSSSVPQNHPLIRQFHEAVWKVHHEGEPMPGEEQEDIVMTSTQGNVLNVTCPLTGKPVTELAEPVRSLDCKHIYEKNAVKMYMRAKNSVCPVAACPKILQPEKVVSDPTLLYDIEEMRSMSKQTARTDIIEDITVPLSEESE</sequence>
<feature type="coiled-coil region" evidence="11">
    <location>
        <begin position="31"/>
        <end position="77"/>
    </location>
</feature>
<evidence type="ECO:0000256" key="3">
    <source>
        <dbReference type="ARBA" id="ARBA00008212"/>
    </source>
</evidence>
<keyword evidence="7" id="KW-0833">Ubl conjugation pathway</keyword>
<dbReference type="GO" id="GO:0000724">
    <property type="term" value="P:double-strand break repair via homologous recombination"/>
    <property type="evidence" value="ECO:0007669"/>
    <property type="project" value="InterPro"/>
</dbReference>
<evidence type="ECO:0000256" key="4">
    <source>
        <dbReference type="ARBA" id="ARBA00022679"/>
    </source>
</evidence>
<dbReference type="GO" id="GO:0008270">
    <property type="term" value="F:zinc ion binding"/>
    <property type="evidence" value="ECO:0007669"/>
    <property type="project" value="UniProtKB-KW"/>
</dbReference>
<evidence type="ECO:0000256" key="5">
    <source>
        <dbReference type="ARBA" id="ARBA00022723"/>
    </source>
</evidence>
<dbReference type="InterPro" id="IPR013083">
    <property type="entry name" value="Znf_RING/FYVE/PHD"/>
</dbReference>
<evidence type="ECO:0000256" key="8">
    <source>
        <dbReference type="ARBA" id="ARBA00022833"/>
    </source>
</evidence>